<dbReference type="Pfam" id="PF01061">
    <property type="entry name" value="ABC2_membrane"/>
    <property type="match status" value="1"/>
</dbReference>
<evidence type="ECO:0000256" key="9">
    <source>
        <dbReference type="ARBA" id="ARBA00023047"/>
    </source>
</evidence>
<keyword evidence="8 11" id="KW-1133">Transmembrane helix</keyword>
<comment type="subcellular location">
    <subcellularLocation>
        <location evidence="11">Cell inner membrane</location>
        <topology evidence="11">Multi-pass membrane protein</topology>
    </subcellularLocation>
    <subcellularLocation>
        <location evidence="1">Cell membrane</location>
        <topology evidence="1">Multi-pass membrane protein</topology>
    </subcellularLocation>
</comment>
<evidence type="ECO:0000256" key="1">
    <source>
        <dbReference type="ARBA" id="ARBA00004651"/>
    </source>
</evidence>
<keyword evidence="6 11" id="KW-0812">Transmembrane</keyword>
<dbReference type="InterPro" id="IPR000412">
    <property type="entry name" value="ABC_2_transport"/>
</dbReference>
<sequence length="270" mass="30334">MTALPTRPRAKRSSWQIQKAVLFALFLRELKTRLDGRWLGVLWLFFEPCAMLGLQILMFSAWHQVSLPSIEYPVFLITGMLPYFIFQSVALKLMDAIDANRGLFGYRQVKPIDPLIARAALEVTIKLGVFAICMALMSALFGLHAAPSRPLELLGTLTVLLLLCFGLGLLLAVATARLPKSRVFVRLLSFPLYLISGVMFPLQMVPPAYQEWLLLNPLLHSVELTRSAFFPGYVLHSGISAAYLALWALVVLTVAMALYRVRRERLITVM</sequence>
<evidence type="ECO:0000313" key="14">
    <source>
        <dbReference type="Proteomes" id="UP001606099"/>
    </source>
</evidence>
<dbReference type="EMBL" id="JBIGHZ010000006">
    <property type="protein sequence ID" value="MFG6449727.1"/>
    <property type="molecule type" value="Genomic_DNA"/>
</dbReference>
<evidence type="ECO:0000313" key="13">
    <source>
        <dbReference type="EMBL" id="MFG6449727.1"/>
    </source>
</evidence>
<comment type="caution">
    <text evidence="13">The sequence shown here is derived from an EMBL/GenBank/DDBJ whole genome shotgun (WGS) entry which is preliminary data.</text>
</comment>
<keyword evidence="10 11" id="KW-0472">Membrane</keyword>
<evidence type="ECO:0000256" key="5">
    <source>
        <dbReference type="ARBA" id="ARBA00022597"/>
    </source>
</evidence>
<dbReference type="InterPro" id="IPR013525">
    <property type="entry name" value="ABC2_TM"/>
</dbReference>
<evidence type="ECO:0000256" key="6">
    <source>
        <dbReference type="ARBA" id="ARBA00022692"/>
    </source>
</evidence>
<feature type="transmembrane region" description="Helical" evidence="11">
    <location>
        <begin position="38"/>
        <end position="62"/>
    </location>
</feature>
<accession>A0ABW7FZJ3</accession>
<keyword evidence="14" id="KW-1185">Reference proteome</keyword>
<evidence type="ECO:0000256" key="11">
    <source>
        <dbReference type="RuleBase" id="RU361157"/>
    </source>
</evidence>
<evidence type="ECO:0000256" key="3">
    <source>
        <dbReference type="ARBA" id="ARBA00022448"/>
    </source>
</evidence>
<dbReference type="InterPro" id="IPR047817">
    <property type="entry name" value="ABC2_TM_bact-type"/>
</dbReference>
<evidence type="ECO:0000256" key="2">
    <source>
        <dbReference type="ARBA" id="ARBA00007783"/>
    </source>
</evidence>
<comment type="similarity">
    <text evidence="2 11">Belongs to the ABC-2 integral membrane protein family.</text>
</comment>
<keyword evidence="9" id="KW-0625">Polysaccharide transport</keyword>
<feature type="transmembrane region" description="Helical" evidence="11">
    <location>
        <begin position="153"/>
        <end position="176"/>
    </location>
</feature>
<keyword evidence="3 11" id="KW-0813">Transport</keyword>
<feature type="domain" description="ABC transmembrane type-2" evidence="12">
    <location>
        <begin position="39"/>
        <end position="262"/>
    </location>
</feature>
<dbReference type="PANTHER" id="PTHR30413">
    <property type="entry name" value="INNER MEMBRANE TRANSPORT PERMEASE"/>
    <property type="match status" value="1"/>
</dbReference>
<evidence type="ECO:0000256" key="7">
    <source>
        <dbReference type="ARBA" id="ARBA00022903"/>
    </source>
</evidence>
<keyword evidence="7" id="KW-0972">Capsule biogenesis/degradation</keyword>
<name>A0ABW7FZJ3_9BURK</name>
<evidence type="ECO:0000259" key="12">
    <source>
        <dbReference type="PROSITE" id="PS51012"/>
    </source>
</evidence>
<dbReference type="PROSITE" id="PS51012">
    <property type="entry name" value="ABC_TM2"/>
    <property type="match status" value="1"/>
</dbReference>
<reference evidence="13 14" key="1">
    <citation type="submission" date="2024-08" db="EMBL/GenBank/DDBJ databases">
        <authorList>
            <person name="Lu H."/>
        </authorList>
    </citation>
    <scope>NUCLEOTIDE SEQUENCE [LARGE SCALE GENOMIC DNA]</scope>
    <source>
        <strain evidence="13 14">BYS180W</strain>
    </source>
</reference>
<feature type="transmembrane region" description="Helical" evidence="11">
    <location>
        <begin position="74"/>
        <end position="94"/>
    </location>
</feature>
<feature type="transmembrane region" description="Helical" evidence="11">
    <location>
        <begin position="183"/>
        <end position="205"/>
    </location>
</feature>
<keyword evidence="5" id="KW-0762">Sugar transport</keyword>
<gene>
    <name evidence="13" type="ORF">ACG0Z6_15995</name>
</gene>
<dbReference type="PIRSF" id="PIRSF006648">
    <property type="entry name" value="DrrB"/>
    <property type="match status" value="1"/>
</dbReference>
<evidence type="ECO:0000256" key="4">
    <source>
        <dbReference type="ARBA" id="ARBA00022475"/>
    </source>
</evidence>
<feature type="transmembrane region" description="Helical" evidence="11">
    <location>
        <begin position="241"/>
        <end position="261"/>
    </location>
</feature>
<evidence type="ECO:0000256" key="8">
    <source>
        <dbReference type="ARBA" id="ARBA00022989"/>
    </source>
</evidence>
<keyword evidence="4 11" id="KW-1003">Cell membrane</keyword>
<dbReference type="Proteomes" id="UP001606099">
    <property type="component" value="Unassembled WGS sequence"/>
</dbReference>
<organism evidence="13 14">
    <name type="scientific">Roseateles rivi</name>
    <dbReference type="NCBI Taxonomy" id="3299028"/>
    <lineage>
        <taxon>Bacteria</taxon>
        <taxon>Pseudomonadati</taxon>
        <taxon>Pseudomonadota</taxon>
        <taxon>Betaproteobacteria</taxon>
        <taxon>Burkholderiales</taxon>
        <taxon>Sphaerotilaceae</taxon>
        <taxon>Roseateles</taxon>
    </lineage>
</organism>
<dbReference type="PANTHER" id="PTHR30413:SF10">
    <property type="entry name" value="CAPSULE POLYSACCHARIDE EXPORT INNER-MEMBRANE PROTEIN CTRC"/>
    <property type="match status" value="1"/>
</dbReference>
<dbReference type="RefSeq" id="WP_394463231.1">
    <property type="nucleotide sequence ID" value="NZ_JBIGHZ010000006.1"/>
</dbReference>
<proteinExistence type="inferred from homology"/>
<protein>
    <recommendedName>
        <fullName evidence="11">Transport permease protein</fullName>
    </recommendedName>
</protein>
<dbReference type="PRINTS" id="PR00164">
    <property type="entry name" value="ABC2TRNSPORT"/>
</dbReference>
<feature type="transmembrane region" description="Helical" evidence="11">
    <location>
        <begin position="115"/>
        <end position="141"/>
    </location>
</feature>
<evidence type="ECO:0000256" key="10">
    <source>
        <dbReference type="ARBA" id="ARBA00023136"/>
    </source>
</evidence>